<dbReference type="PROSITE" id="PS50943">
    <property type="entry name" value="HTH_CROC1"/>
    <property type="match status" value="1"/>
</dbReference>
<feature type="domain" description="HTH cro/C1-type" evidence="1">
    <location>
        <begin position="24"/>
        <end position="81"/>
    </location>
</feature>
<accession>A0A7X0LSW1</accession>
<proteinExistence type="predicted"/>
<name>A0A7X0LSW1_9ACTN</name>
<evidence type="ECO:0000313" key="2">
    <source>
        <dbReference type="EMBL" id="MBB6439665.1"/>
    </source>
</evidence>
<dbReference type="GO" id="GO:0003677">
    <property type="term" value="F:DNA binding"/>
    <property type="evidence" value="ECO:0007669"/>
    <property type="project" value="InterPro"/>
</dbReference>
<dbReference type="AlphaFoldDB" id="A0A7X0LSW1"/>
<reference evidence="2 3" key="1">
    <citation type="submission" date="2020-08" db="EMBL/GenBank/DDBJ databases">
        <title>Genomic Encyclopedia of Type Strains, Phase IV (KMG-IV): sequencing the most valuable type-strain genomes for metagenomic binning, comparative biology and taxonomic classification.</title>
        <authorList>
            <person name="Goeker M."/>
        </authorList>
    </citation>
    <scope>NUCLEOTIDE SEQUENCE [LARGE SCALE GENOMIC DNA]</scope>
    <source>
        <strain evidence="2 3">DSM 40141</strain>
    </source>
</reference>
<dbReference type="SMART" id="SM00530">
    <property type="entry name" value="HTH_XRE"/>
    <property type="match status" value="1"/>
</dbReference>
<dbReference type="InterPro" id="IPR010982">
    <property type="entry name" value="Lambda_DNA-bd_dom_sf"/>
</dbReference>
<organism evidence="2 3">
    <name type="scientific">Streptomyces candidus</name>
    <dbReference type="NCBI Taxonomy" id="67283"/>
    <lineage>
        <taxon>Bacteria</taxon>
        <taxon>Bacillati</taxon>
        <taxon>Actinomycetota</taxon>
        <taxon>Actinomycetes</taxon>
        <taxon>Kitasatosporales</taxon>
        <taxon>Streptomycetaceae</taxon>
        <taxon>Streptomyces</taxon>
    </lineage>
</organism>
<evidence type="ECO:0000259" key="1">
    <source>
        <dbReference type="PROSITE" id="PS50943"/>
    </source>
</evidence>
<dbReference type="InterPro" id="IPR001387">
    <property type="entry name" value="Cro/C1-type_HTH"/>
</dbReference>
<dbReference type="CDD" id="cd00093">
    <property type="entry name" value="HTH_XRE"/>
    <property type="match status" value="1"/>
</dbReference>
<dbReference type="Pfam" id="PF13560">
    <property type="entry name" value="HTH_31"/>
    <property type="match status" value="1"/>
</dbReference>
<keyword evidence="3" id="KW-1185">Reference proteome</keyword>
<gene>
    <name evidence="2" type="ORF">HNQ79_006177</name>
</gene>
<protein>
    <submittedName>
        <fullName evidence="2">Transcriptional regulator with XRE-family HTH domain</fullName>
    </submittedName>
</protein>
<comment type="caution">
    <text evidence="2">The sequence shown here is derived from an EMBL/GenBank/DDBJ whole genome shotgun (WGS) entry which is preliminary data.</text>
</comment>
<dbReference type="Gene3D" id="1.10.260.40">
    <property type="entry name" value="lambda repressor-like DNA-binding domains"/>
    <property type="match status" value="1"/>
</dbReference>
<dbReference type="RefSeq" id="WP_185036193.1">
    <property type="nucleotide sequence ID" value="NZ_BNBN01000022.1"/>
</dbReference>
<evidence type="ECO:0000313" key="3">
    <source>
        <dbReference type="Proteomes" id="UP000540423"/>
    </source>
</evidence>
<dbReference type="SUPFAM" id="SSF47413">
    <property type="entry name" value="lambda repressor-like DNA-binding domains"/>
    <property type="match status" value="1"/>
</dbReference>
<dbReference type="EMBL" id="JACHEM010000026">
    <property type="protein sequence ID" value="MBB6439665.1"/>
    <property type="molecule type" value="Genomic_DNA"/>
</dbReference>
<dbReference type="Proteomes" id="UP000540423">
    <property type="component" value="Unassembled WGS sequence"/>
</dbReference>
<sequence length="305" mass="33149">MLDLLPPPTEVPQPPARIVLGVYLRGLREAKGITLQDAACVAGVSASAVSRWERAESPIPLDALRTLLRHFGVTGKHADYLALHLPPKNYIRHEREEESFARRAPHDHWADVAGSEAAARCIAVMRRASTLVEFCMLVPAGLRTPAYQAVVLDPADGLDPDEPVLGLPRWVHRIEWAGGQQRTVLLDETVLARPIGGPEVAAGQLRHLADLMRAETPDGQGLIIRILPMDQALFIHTVTSPAEVTVHGHRLVMTRGFFPGYETGSGAAHIMSAGLREAVSAAYSREKTYDLIVASAQAMEQRAAS</sequence>
<dbReference type="InterPro" id="IPR043917">
    <property type="entry name" value="DUF5753"/>
</dbReference>
<dbReference type="Pfam" id="PF19054">
    <property type="entry name" value="DUF5753"/>
    <property type="match status" value="1"/>
</dbReference>